<proteinExistence type="predicted"/>
<organism evidence="4 5">
    <name type="scientific">Georgenia faecalis</name>
    <dbReference type="NCBI Taxonomy" id="2483799"/>
    <lineage>
        <taxon>Bacteria</taxon>
        <taxon>Bacillati</taxon>
        <taxon>Actinomycetota</taxon>
        <taxon>Actinomycetes</taxon>
        <taxon>Micrococcales</taxon>
        <taxon>Bogoriellaceae</taxon>
        <taxon>Georgenia</taxon>
    </lineage>
</organism>
<accession>A0ABV9D7E3</accession>
<dbReference type="InterPro" id="IPR016143">
    <property type="entry name" value="Citrate_synth-like_sm_a-sub"/>
</dbReference>
<evidence type="ECO:0000256" key="2">
    <source>
        <dbReference type="ARBA" id="ARBA00012972"/>
    </source>
</evidence>
<dbReference type="SUPFAM" id="SSF48256">
    <property type="entry name" value="Citrate synthase"/>
    <property type="match status" value="1"/>
</dbReference>
<evidence type="ECO:0000313" key="5">
    <source>
        <dbReference type="Proteomes" id="UP001595955"/>
    </source>
</evidence>
<dbReference type="InterPro" id="IPR002020">
    <property type="entry name" value="Citrate_synthase"/>
</dbReference>
<dbReference type="InterPro" id="IPR036969">
    <property type="entry name" value="Citrate_synthase_sf"/>
</dbReference>
<gene>
    <name evidence="4" type="ORF">ACFO3F_01770</name>
</gene>
<feature type="compositionally biased region" description="Pro residues" evidence="3">
    <location>
        <begin position="255"/>
        <end position="264"/>
    </location>
</feature>
<evidence type="ECO:0000256" key="1">
    <source>
        <dbReference type="ARBA" id="ARBA00005163"/>
    </source>
</evidence>
<comment type="pathway">
    <text evidence="1">Carbohydrate metabolism; tricarboxylic acid cycle.</text>
</comment>
<reference evidence="5" key="1">
    <citation type="journal article" date="2019" name="Int. J. Syst. Evol. Microbiol.">
        <title>The Global Catalogue of Microorganisms (GCM) 10K type strain sequencing project: providing services to taxonomists for standard genome sequencing and annotation.</title>
        <authorList>
            <consortium name="The Broad Institute Genomics Platform"/>
            <consortium name="The Broad Institute Genome Sequencing Center for Infectious Disease"/>
            <person name="Wu L."/>
            <person name="Ma J."/>
        </authorList>
    </citation>
    <scope>NUCLEOTIDE SEQUENCE [LARGE SCALE GENOMIC DNA]</scope>
    <source>
        <strain evidence="5">JCM 3369</strain>
    </source>
</reference>
<dbReference type="PANTHER" id="PTHR11739">
    <property type="entry name" value="CITRATE SYNTHASE"/>
    <property type="match status" value="1"/>
</dbReference>
<evidence type="ECO:0000313" key="4">
    <source>
        <dbReference type="EMBL" id="MFC4553965.1"/>
    </source>
</evidence>
<dbReference type="InterPro" id="IPR016142">
    <property type="entry name" value="Citrate_synth-like_lrg_a-sub"/>
</dbReference>
<dbReference type="Gene3D" id="1.10.230.10">
    <property type="entry name" value="Cytochrome P450-Terp, domain 2"/>
    <property type="match status" value="2"/>
</dbReference>
<dbReference type="RefSeq" id="WP_122823184.1">
    <property type="nucleotide sequence ID" value="NZ_CP033325.1"/>
</dbReference>
<protein>
    <recommendedName>
        <fullName evidence="2">citrate synthase (unknown stereospecificity)</fullName>
        <ecNumber evidence="2">2.3.3.16</ecNumber>
    </recommendedName>
</protein>
<sequence length="369" mass="38210">MTDDQVRPTGEPAPAAWPAFAADPSIFARRPDGSVHYRGRSLTTLVGQHFEQVWGLLVDGTLAPALPPTEPFRLPVRTGDVRVDVQSALAQLTPVWSFRPLLDISAAQARDDLARASVLALSFVAQSARGQDLPAVPQSEVEAGRTAAERFLIRWRGEAHPDKAAALDALWIALAEDGLTPSTRVARLVASTGADVAACLSGAVAAVGGPLSGGASARSVAVVRAAHASGDARGAVRDALGDRRFLPGFEIGPLPGAPTPPGAEPPAGRAAGTDVRASLMHQVCAQLEVPLLDAAEAVERAAVAELGDRGQTAAASTTFWAAVLLDYATVAPRLFNAMFICGRTAGWSAHVLDVQRALHVPGAPAGRAS</sequence>
<dbReference type="PANTHER" id="PTHR11739:SF23">
    <property type="entry name" value="CITRATE SYNTHASE 2-RELATED"/>
    <property type="match status" value="1"/>
</dbReference>
<dbReference type="EC" id="2.3.3.16" evidence="2"/>
<name>A0ABV9D7E3_9MICO</name>
<keyword evidence="5" id="KW-1185">Reference proteome</keyword>
<dbReference type="Gene3D" id="1.10.580.10">
    <property type="entry name" value="Citrate Synthase, domain 1"/>
    <property type="match status" value="2"/>
</dbReference>
<feature type="region of interest" description="Disordered" evidence="3">
    <location>
        <begin position="251"/>
        <end position="272"/>
    </location>
</feature>
<evidence type="ECO:0000256" key="3">
    <source>
        <dbReference type="SAM" id="MobiDB-lite"/>
    </source>
</evidence>
<dbReference type="EMBL" id="JBHSGF010000001">
    <property type="protein sequence ID" value="MFC4553965.1"/>
    <property type="molecule type" value="Genomic_DNA"/>
</dbReference>
<dbReference type="Pfam" id="PF00285">
    <property type="entry name" value="Citrate_synt"/>
    <property type="match status" value="1"/>
</dbReference>
<dbReference type="Proteomes" id="UP001595955">
    <property type="component" value="Unassembled WGS sequence"/>
</dbReference>
<comment type="caution">
    <text evidence="4">The sequence shown here is derived from an EMBL/GenBank/DDBJ whole genome shotgun (WGS) entry which is preliminary data.</text>
</comment>